<dbReference type="EMBL" id="LAZR01051661">
    <property type="protein sequence ID" value="KKK84685.1"/>
    <property type="molecule type" value="Genomic_DNA"/>
</dbReference>
<comment type="caution">
    <text evidence="1">The sequence shown here is derived from an EMBL/GenBank/DDBJ whole genome shotgun (WGS) entry which is preliminary data.</text>
</comment>
<accession>A0A0F8ZFF9</accession>
<protein>
    <submittedName>
        <fullName evidence="1">Uncharacterized protein</fullName>
    </submittedName>
</protein>
<feature type="non-terminal residue" evidence="1">
    <location>
        <position position="43"/>
    </location>
</feature>
<proteinExistence type="predicted"/>
<sequence length="43" mass="4702">MPFIQMGDEFAGNLEQEAVAEGHYDLIATDPALVQSSEKNHVV</sequence>
<gene>
    <name evidence="1" type="ORF">LCGC14_2780860</name>
</gene>
<reference evidence="1" key="1">
    <citation type="journal article" date="2015" name="Nature">
        <title>Complex archaea that bridge the gap between prokaryotes and eukaryotes.</title>
        <authorList>
            <person name="Spang A."/>
            <person name="Saw J.H."/>
            <person name="Jorgensen S.L."/>
            <person name="Zaremba-Niedzwiedzka K."/>
            <person name="Martijn J."/>
            <person name="Lind A.E."/>
            <person name="van Eijk R."/>
            <person name="Schleper C."/>
            <person name="Guy L."/>
            <person name="Ettema T.J."/>
        </authorList>
    </citation>
    <scope>NUCLEOTIDE SEQUENCE</scope>
</reference>
<organism evidence="1">
    <name type="scientific">marine sediment metagenome</name>
    <dbReference type="NCBI Taxonomy" id="412755"/>
    <lineage>
        <taxon>unclassified sequences</taxon>
        <taxon>metagenomes</taxon>
        <taxon>ecological metagenomes</taxon>
    </lineage>
</organism>
<evidence type="ECO:0000313" key="1">
    <source>
        <dbReference type="EMBL" id="KKK84685.1"/>
    </source>
</evidence>
<dbReference type="AlphaFoldDB" id="A0A0F8ZFF9"/>
<name>A0A0F8ZFF9_9ZZZZ</name>